<dbReference type="PANTHER" id="PTHR10543">
    <property type="entry name" value="BETA-CAROTENE DIOXYGENASE"/>
    <property type="match status" value="1"/>
</dbReference>
<dbReference type="Pfam" id="PF03055">
    <property type="entry name" value="RPE65"/>
    <property type="match status" value="1"/>
</dbReference>
<dbReference type="PANTHER" id="PTHR10543:SF89">
    <property type="entry name" value="CAROTENOID 9,10(9',10')-CLEAVAGE DIOXYGENASE 1"/>
    <property type="match status" value="1"/>
</dbReference>
<keyword evidence="3" id="KW-0479">Metal-binding</keyword>
<dbReference type="AlphaFoldDB" id="A0A381SQH4"/>
<keyword evidence="4" id="KW-0560">Oxidoreductase</keyword>
<name>A0A381SQH4_9ZZZZ</name>
<gene>
    <name evidence="6" type="ORF">METZ01_LOCUS59114</name>
</gene>
<evidence type="ECO:0000313" key="6">
    <source>
        <dbReference type="EMBL" id="SVA06260.1"/>
    </source>
</evidence>
<evidence type="ECO:0000256" key="2">
    <source>
        <dbReference type="ARBA" id="ARBA00006787"/>
    </source>
</evidence>
<dbReference type="EMBL" id="UINC01003430">
    <property type="protein sequence ID" value="SVA06260.1"/>
    <property type="molecule type" value="Genomic_DNA"/>
</dbReference>
<evidence type="ECO:0000256" key="1">
    <source>
        <dbReference type="ARBA" id="ARBA00001954"/>
    </source>
</evidence>
<evidence type="ECO:0000256" key="5">
    <source>
        <dbReference type="ARBA" id="ARBA00023004"/>
    </source>
</evidence>
<evidence type="ECO:0000256" key="3">
    <source>
        <dbReference type="ARBA" id="ARBA00022723"/>
    </source>
</evidence>
<evidence type="ECO:0000256" key="4">
    <source>
        <dbReference type="ARBA" id="ARBA00023002"/>
    </source>
</evidence>
<comment type="similarity">
    <text evidence="2">Belongs to the carotenoid oxygenase family.</text>
</comment>
<accession>A0A381SQH4</accession>
<protein>
    <recommendedName>
        <fullName evidence="7">Dioxygenase</fullName>
    </recommendedName>
</protein>
<dbReference type="InterPro" id="IPR004294">
    <property type="entry name" value="Carotenoid_Oase"/>
</dbReference>
<reference evidence="6" key="1">
    <citation type="submission" date="2018-05" db="EMBL/GenBank/DDBJ databases">
        <authorList>
            <person name="Lanie J.A."/>
            <person name="Ng W.-L."/>
            <person name="Kazmierczak K.M."/>
            <person name="Andrzejewski T.M."/>
            <person name="Davidsen T.M."/>
            <person name="Wayne K.J."/>
            <person name="Tettelin H."/>
            <person name="Glass J.I."/>
            <person name="Rusch D."/>
            <person name="Podicherti R."/>
            <person name="Tsui H.-C.T."/>
            <person name="Winkler M.E."/>
        </authorList>
    </citation>
    <scope>NUCLEOTIDE SEQUENCE</scope>
</reference>
<dbReference type="GO" id="GO:0016121">
    <property type="term" value="P:carotene catabolic process"/>
    <property type="evidence" value="ECO:0007669"/>
    <property type="project" value="TreeGrafter"/>
</dbReference>
<keyword evidence="5" id="KW-0408">Iron</keyword>
<organism evidence="6">
    <name type="scientific">marine metagenome</name>
    <dbReference type="NCBI Taxonomy" id="408172"/>
    <lineage>
        <taxon>unclassified sequences</taxon>
        <taxon>metagenomes</taxon>
        <taxon>ecological metagenomes</taxon>
    </lineage>
</organism>
<comment type="cofactor">
    <cofactor evidence="1">
        <name>Fe(2+)</name>
        <dbReference type="ChEBI" id="CHEBI:29033"/>
    </cofactor>
</comment>
<evidence type="ECO:0008006" key="7">
    <source>
        <dbReference type="Google" id="ProtNLM"/>
    </source>
</evidence>
<sequence length="469" mass="52570">MAKPYPKEEHLTGNFAPIRMESNIDDIIIEGEVPKEINGSYYRNGPDPKFPPRGDNSHWFGGDGMIHAFHIKDGRISYLNRWMRTVKWLKEHEEQTALWSSGMDVMNNDPLVSNIITDGLANTAVVSHAGKLLALEEAHAPFEFDPFTLESFGSHTFNNTLEGPMTAHPKVDPITGELLFIGYMADGFFSDTIRYTAVSKDGKITKSELIKAPFPSMVHDFFATQNYVIIPVFPLTGDFERALNGGPPFAWEPEKGSHICILPRDGTAEDAKWIEADPSFVFHYMNAYEENGSIICDLMEFGVPPLFPHADGTMPKQTDAEAKLARWEIDINASKLNKTSLDNITGEFPRSDERFALQKYRHGYYAGSIGDHAPGMSMNSIVHYDHKTGERKEYTTEVGDAVGEPVFIAKSKDSNEGEGWLIATVFRAKENRSDLVILDANHVDEGPIAKAQLPHRVPYGFHGWFENRT</sequence>
<dbReference type="GO" id="GO:0010436">
    <property type="term" value="F:carotenoid dioxygenase activity"/>
    <property type="evidence" value="ECO:0007669"/>
    <property type="project" value="TreeGrafter"/>
</dbReference>
<dbReference type="GO" id="GO:0046872">
    <property type="term" value="F:metal ion binding"/>
    <property type="evidence" value="ECO:0007669"/>
    <property type="project" value="UniProtKB-KW"/>
</dbReference>
<proteinExistence type="inferred from homology"/>